<dbReference type="Pfam" id="PF07556">
    <property type="entry name" value="DUF1538"/>
    <property type="match status" value="2"/>
</dbReference>
<keyword evidence="2" id="KW-0812">Transmembrane</keyword>
<feature type="transmembrane region" description="Helical" evidence="2">
    <location>
        <begin position="464"/>
        <end position="485"/>
    </location>
</feature>
<comment type="caution">
    <text evidence="3">The sequence shown here is derived from an EMBL/GenBank/DDBJ whole genome shotgun (WGS) entry which is preliminary data.</text>
</comment>
<evidence type="ECO:0000256" key="2">
    <source>
        <dbReference type="SAM" id="Phobius"/>
    </source>
</evidence>
<feature type="transmembrane region" description="Helical" evidence="2">
    <location>
        <begin position="293"/>
        <end position="313"/>
    </location>
</feature>
<feature type="transmembrane region" description="Helical" evidence="2">
    <location>
        <begin position="373"/>
        <end position="393"/>
    </location>
</feature>
<feature type="transmembrane region" description="Helical" evidence="2">
    <location>
        <begin position="40"/>
        <end position="65"/>
    </location>
</feature>
<feature type="transmembrane region" description="Helical" evidence="2">
    <location>
        <begin position="12"/>
        <end position="34"/>
    </location>
</feature>
<keyword evidence="2" id="KW-1133">Transmembrane helix</keyword>
<feature type="transmembrane region" description="Helical" evidence="2">
    <location>
        <begin position="208"/>
        <end position="230"/>
    </location>
</feature>
<sequence length="544" mass="56237">MNALSAKLKETTLSVVPIAVVVLLLHLTLVPLPGMMLPRFALGAVTVILGLSLFLLGVDVGIAPLGRVIAKQVVKSGRFTVVMGVTFVLGFLLTMAEPDILIYAAQVNNLTGGVVSSLLLMVVVSLGLAVMLCVGMVRILRMWRLKTVLVLAYGLVVVLALVAPAEYLAIAFDASGATTGPLTVPVVLALAAGVAAMKRDARGGQGAAFGLVAIACVGAIVALQLTSIVLPLGDLPASVPAVRPDTTRIIEPLLTHLPHEAQAVFLALIPLVALFLIGDVASFRLPRATRARILSGIVMTFLGLTLFLTGANGGFMDVGRLVGSQLAKHGHPAVLLGVAFALGFLAVLAEPAVHVLTEQVQDVTSGSVRRTTVMGAMALGVGLAVMLSTLRLVVAGLELWHLLTAGYILALGLTFLSSELFGGLAFDGGGVAPGPMVTTFVLAFAQGGATGSPGADPVVDGLGLISMVALMPPVAIQLLGILFSARARIRTNLRKSREAPHESDTPGKPDNQDNPYSQGKPNSQGNPDDQDNQNKPNPSTPEGN</sequence>
<feature type="compositionally biased region" description="Low complexity" evidence="1">
    <location>
        <begin position="521"/>
        <end position="537"/>
    </location>
</feature>
<feature type="transmembrane region" description="Helical" evidence="2">
    <location>
        <begin position="77"/>
        <end position="96"/>
    </location>
</feature>
<name>A0A7Y0U2I2_9ACTO</name>
<feature type="transmembrane region" description="Helical" evidence="2">
    <location>
        <begin position="261"/>
        <end position="281"/>
    </location>
</feature>
<dbReference type="EMBL" id="JABCUR010000010">
    <property type="protein sequence ID" value="NMW65785.1"/>
    <property type="molecule type" value="Genomic_DNA"/>
</dbReference>
<dbReference type="AlphaFoldDB" id="A0A7Y0U2I2"/>
<feature type="transmembrane region" description="Helical" evidence="2">
    <location>
        <begin position="399"/>
        <end position="417"/>
    </location>
</feature>
<gene>
    <name evidence="3" type="ORF">HHJ78_09770</name>
</gene>
<keyword evidence="2" id="KW-0472">Membrane</keyword>
<feature type="transmembrane region" description="Helical" evidence="2">
    <location>
        <begin position="424"/>
        <end position="444"/>
    </location>
</feature>
<dbReference type="RefSeq" id="WP_169772351.1">
    <property type="nucleotide sequence ID" value="NZ_JABCUR010000010.1"/>
</dbReference>
<dbReference type="InterPro" id="IPR011435">
    <property type="entry name" value="UmpAB"/>
</dbReference>
<proteinExistence type="predicted"/>
<evidence type="ECO:0000313" key="3">
    <source>
        <dbReference type="EMBL" id="NMW65785.1"/>
    </source>
</evidence>
<dbReference type="Proteomes" id="UP000578252">
    <property type="component" value="Unassembled WGS sequence"/>
</dbReference>
<feature type="transmembrane region" description="Helical" evidence="2">
    <location>
        <begin position="178"/>
        <end position="196"/>
    </location>
</feature>
<feature type="region of interest" description="Disordered" evidence="1">
    <location>
        <begin position="494"/>
        <end position="544"/>
    </location>
</feature>
<reference evidence="3 4" key="1">
    <citation type="submission" date="2020-04" db="EMBL/GenBank/DDBJ databases">
        <title>Antimicrobial susceptibility and clonality of vaginal-derived multi-drug resistant Mobiluncus isolates in China.</title>
        <authorList>
            <person name="Zhang X."/>
        </authorList>
    </citation>
    <scope>NUCLEOTIDE SEQUENCE [LARGE SCALE GENOMIC DNA]</scope>
    <source>
        <strain evidence="3 4">13</strain>
    </source>
</reference>
<protein>
    <submittedName>
        <fullName evidence="3">DUF1538 domain-containing protein</fullName>
    </submittedName>
</protein>
<feature type="transmembrane region" description="Helical" evidence="2">
    <location>
        <begin position="116"/>
        <end position="137"/>
    </location>
</feature>
<feature type="compositionally biased region" description="Basic and acidic residues" evidence="1">
    <location>
        <begin position="495"/>
        <end position="511"/>
    </location>
</feature>
<accession>A0A7Y0U2I2</accession>
<feature type="transmembrane region" description="Helical" evidence="2">
    <location>
        <begin position="333"/>
        <end position="353"/>
    </location>
</feature>
<organism evidence="3 4">
    <name type="scientific">Mobiluncus mulieris</name>
    <dbReference type="NCBI Taxonomy" id="2052"/>
    <lineage>
        <taxon>Bacteria</taxon>
        <taxon>Bacillati</taxon>
        <taxon>Actinomycetota</taxon>
        <taxon>Actinomycetes</taxon>
        <taxon>Actinomycetales</taxon>
        <taxon>Actinomycetaceae</taxon>
        <taxon>Mobiluncus</taxon>
    </lineage>
</organism>
<feature type="transmembrane region" description="Helical" evidence="2">
    <location>
        <begin position="149"/>
        <end position="172"/>
    </location>
</feature>
<evidence type="ECO:0000256" key="1">
    <source>
        <dbReference type="SAM" id="MobiDB-lite"/>
    </source>
</evidence>
<evidence type="ECO:0000313" key="4">
    <source>
        <dbReference type="Proteomes" id="UP000578252"/>
    </source>
</evidence>